<evidence type="ECO:0000313" key="1">
    <source>
        <dbReference type="EMBL" id="VDL90980.1"/>
    </source>
</evidence>
<keyword evidence="2" id="KW-1185">Reference proteome</keyword>
<dbReference type="OrthoDB" id="6276802at2759"/>
<dbReference type="AlphaFoldDB" id="A0A183SK47"/>
<protein>
    <submittedName>
        <fullName evidence="3">F-box domain-containing protein</fullName>
    </submittedName>
</protein>
<dbReference type="EMBL" id="UYSU01032926">
    <property type="protein sequence ID" value="VDL90980.1"/>
    <property type="molecule type" value="Genomic_DNA"/>
</dbReference>
<organism evidence="3">
    <name type="scientific">Schistocephalus solidus</name>
    <name type="common">Tapeworm</name>
    <dbReference type="NCBI Taxonomy" id="70667"/>
    <lineage>
        <taxon>Eukaryota</taxon>
        <taxon>Metazoa</taxon>
        <taxon>Spiralia</taxon>
        <taxon>Lophotrochozoa</taxon>
        <taxon>Platyhelminthes</taxon>
        <taxon>Cestoda</taxon>
        <taxon>Eucestoda</taxon>
        <taxon>Diphyllobothriidea</taxon>
        <taxon>Diphyllobothriidae</taxon>
        <taxon>Schistocephalus</taxon>
    </lineage>
</organism>
<accession>A0A183SK47</accession>
<reference evidence="1 2" key="2">
    <citation type="submission" date="2018-11" db="EMBL/GenBank/DDBJ databases">
        <authorList>
            <consortium name="Pathogen Informatics"/>
        </authorList>
    </citation>
    <scope>NUCLEOTIDE SEQUENCE [LARGE SCALE GENOMIC DNA]</scope>
    <source>
        <strain evidence="1 2">NST_G2</strain>
    </source>
</reference>
<sequence>MPASESHMLVGICPSSIASEDPSENVDAVFQSGYLCCHTPDDSTSPKTPLRLDELPTFNVRSPTETNYNWRLSAASLHYIPRAFPDAATTALFGICIPITGSHDTSGFSVDVTVEPPLPTSLWRSIVITLPEIDTLYLVAITSTNLLEVAASQSGSDRLLLHLAINHHRGVGCTERVLLPCPLILSLLRLLMGDYDPPLRGADASTMLRWTAITGAVNPCLLSLQPTSLTPHSVSLAPALEFLLHDHESNFKKWTWLSKGLLMGCCTRCSSYTTTTTTTTTTTNHHHHHFMLFLNDSNRNLLLYFTSPKLLPIATKCLLSQRFFQQTGLSLSRYEPKVISRTKNLKPQLRRVLIALLEEVRQTTDLLKTSIGEIMRERVPLVTDITPLTKSLTAADTLSDWRSRATAHDLDWSLLKTTLLEKSSRLVQLAYARERSDELMRSFCLR</sequence>
<dbReference type="WBParaSite" id="SSLN_0000475001-mRNA-1">
    <property type="protein sequence ID" value="SSLN_0000475001-mRNA-1"/>
    <property type="gene ID" value="SSLN_0000475001"/>
</dbReference>
<gene>
    <name evidence="1" type="ORF">SSLN_LOCUS4595</name>
</gene>
<name>A0A183SK47_SCHSO</name>
<dbReference type="Proteomes" id="UP000275846">
    <property type="component" value="Unassembled WGS sequence"/>
</dbReference>
<evidence type="ECO:0000313" key="3">
    <source>
        <dbReference type="WBParaSite" id="SSLN_0000475001-mRNA-1"/>
    </source>
</evidence>
<reference evidence="3" key="1">
    <citation type="submission" date="2016-06" db="UniProtKB">
        <authorList>
            <consortium name="WormBaseParasite"/>
        </authorList>
    </citation>
    <scope>IDENTIFICATION</scope>
</reference>
<proteinExistence type="predicted"/>
<evidence type="ECO:0000313" key="2">
    <source>
        <dbReference type="Proteomes" id="UP000275846"/>
    </source>
</evidence>